<keyword evidence="1 7" id="KW-0808">Transferase</keyword>
<dbReference type="Proteomes" id="UP000629371">
    <property type="component" value="Unassembled WGS sequence"/>
</dbReference>
<feature type="binding site" evidence="7">
    <location>
        <position position="185"/>
    </location>
    <ligand>
        <name>substrate</name>
    </ligand>
</feature>
<protein>
    <recommendedName>
        <fullName evidence="7">tRNA N6-adenosine threonylcarbamoyltransferase</fullName>
        <ecNumber evidence="7">2.3.1.234</ecNumber>
    </recommendedName>
    <alternativeName>
        <fullName evidence="7">N6-L-threonylcarbamoyladenine synthase</fullName>
        <shortName evidence="7">t(6)A synthase</shortName>
    </alternativeName>
    <alternativeName>
        <fullName evidence="7">t(6)A37 threonylcarbamoyladenosine biosynthesis protein TsaD</fullName>
    </alternativeName>
    <alternativeName>
        <fullName evidence="7">tRNA threonylcarbamoyladenosine biosynthesis protein TsaD</fullName>
    </alternativeName>
</protein>
<dbReference type="CDD" id="cd24133">
    <property type="entry name" value="ASKHA_NBD_TsaD_bac"/>
    <property type="match status" value="1"/>
</dbReference>
<dbReference type="InterPro" id="IPR017861">
    <property type="entry name" value="KAE1/TsaD"/>
</dbReference>
<organism evidence="9 10">
    <name type="scientific">Streptomyces siderophoricus</name>
    <dbReference type="NCBI Taxonomy" id="2802281"/>
    <lineage>
        <taxon>Bacteria</taxon>
        <taxon>Bacillati</taxon>
        <taxon>Actinomycetota</taxon>
        <taxon>Actinomycetes</taxon>
        <taxon>Kitasatosporales</taxon>
        <taxon>Streptomycetaceae</taxon>
        <taxon>Streptomyces</taxon>
    </lineage>
</organism>
<evidence type="ECO:0000256" key="2">
    <source>
        <dbReference type="ARBA" id="ARBA00022694"/>
    </source>
</evidence>
<evidence type="ECO:0000256" key="6">
    <source>
        <dbReference type="ARBA" id="ARBA00048117"/>
    </source>
</evidence>
<comment type="similarity">
    <text evidence="7">Belongs to the KAE1 / TsaD family.</text>
</comment>
<evidence type="ECO:0000259" key="8">
    <source>
        <dbReference type="Pfam" id="PF00814"/>
    </source>
</evidence>
<feature type="binding site" evidence="7">
    <location>
        <position position="189"/>
    </location>
    <ligand>
        <name>substrate</name>
    </ligand>
</feature>
<evidence type="ECO:0000313" key="9">
    <source>
        <dbReference type="EMBL" id="MBL1093503.1"/>
    </source>
</evidence>
<feature type="binding site" evidence="7">
    <location>
        <position position="172"/>
    </location>
    <ligand>
        <name>substrate</name>
    </ligand>
</feature>
<sequence>MCAAPVVLGIESSCDETGAGLVRDGRLLGQAVASSMDEHARFGGVVPEIAARAHVHALGPVVRRALDEAGLRAADVGAVAVTTGPGLSGALQVGLAGAKGLAYALGVPLYGVHHLAGHVAADTLAHGPLPDPCVVLIVSGGHTSLLLVRDLARDRIVHLGDTLDDAAGECFDKVARVFGLPYPGGPAIDRAARVGDPRAVPLPRPLTGPRDDPYGFSFSGLKTAAARWAERHQGRVLPVADGAASLQEAVADVLTRKAVAACTDHGVGTLVVVGGVAANSRVRALAEERCAAAGITLRVPPPELCTDNGAMVAAVGDLLVRAGADPAPLDVSVDPSAPLEYAALHPVARPAPAAAAGAR</sequence>
<feature type="binding site" evidence="7">
    <location>
        <position position="118"/>
    </location>
    <ligand>
        <name>Fe cation</name>
        <dbReference type="ChEBI" id="CHEBI:24875"/>
    </ligand>
</feature>
<evidence type="ECO:0000256" key="7">
    <source>
        <dbReference type="HAMAP-Rule" id="MF_01445"/>
    </source>
</evidence>
<name>A0ABS1N0D0_9ACTN</name>
<evidence type="ECO:0000256" key="4">
    <source>
        <dbReference type="ARBA" id="ARBA00023004"/>
    </source>
</evidence>
<feature type="binding site" evidence="7">
    <location>
        <position position="114"/>
    </location>
    <ligand>
        <name>Fe cation</name>
        <dbReference type="ChEBI" id="CHEBI:24875"/>
    </ligand>
</feature>
<dbReference type="Gene3D" id="3.30.420.40">
    <property type="match status" value="2"/>
</dbReference>
<feature type="binding site" evidence="7">
    <location>
        <begin position="137"/>
        <end position="141"/>
    </location>
    <ligand>
        <name>substrate</name>
    </ligand>
</feature>
<gene>
    <name evidence="7 9" type="primary">tsaD</name>
    <name evidence="9" type="ORF">JK360_29985</name>
</gene>
<dbReference type="InterPro" id="IPR017860">
    <property type="entry name" value="Peptidase_M22_CS"/>
</dbReference>
<comment type="function">
    <text evidence="7">Required for the formation of a threonylcarbamoyl group on adenosine at position 37 (t(6)A37) in tRNAs that read codons beginning with adenine. Is involved in the transfer of the threonylcarbamoyl moiety of threonylcarbamoyl-AMP (TC-AMP) to the N6 group of A37, together with TsaE and TsaB. TsaD likely plays a direct catalytic role in this reaction.</text>
</comment>
<accession>A0ABS1N0D0</accession>
<dbReference type="InterPro" id="IPR043129">
    <property type="entry name" value="ATPase_NBD"/>
</dbReference>
<reference evidence="9 10" key="1">
    <citation type="submission" date="2021-01" db="EMBL/GenBank/DDBJ databases">
        <title>WGS of actinomycetes isolated from Thailand.</title>
        <authorList>
            <person name="Thawai C."/>
        </authorList>
    </citation>
    <scope>NUCLEOTIDE SEQUENCE [LARGE SCALE GENOMIC DNA]</scope>
    <source>
        <strain evidence="9 10">CH9-7</strain>
    </source>
</reference>
<keyword evidence="3 7" id="KW-0479">Metal-binding</keyword>
<feature type="binding site" evidence="7">
    <location>
        <position position="307"/>
    </location>
    <ligand>
        <name>Fe cation</name>
        <dbReference type="ChEBI" id="CHEBI:24875"/>
    </ligand>
</feature>
<feature type="binding site" evidence="7">
    <location>
        <position position="279"/>
    </location>
    <ligand>
        <name>substrate</name>
    </ligand>
</feature>
<keyword evidence="7" id="KW-0963">Cytoplasm</keyword>
<keyword evidence="4 7" id="KW-0408">Iron</keyword>
<comment type="cofactor">
    <cofactor evidence="7">
        <name>Fe(2+)</name>
        <dbReference type="ChEBI" id="CHEBI:29033"/>
    </cofactor>
    <text evidence="7">Binds 1 Fe(2+) ion per subunit.</text>
</comment>
<evidence type="ECO:0000256" key="1">
    <source>
        <dbReference type="ARBA" id="ARBA00022679"/>
    </source>
</evidence>
<evidence type="ECO:0000256" key="3">
    <source>
        <dbReference type="ARBA" id="ARBA00022723"/>
    </source>
</evidence>
<evidence type="ECO:0000256" key="5">
    <source>
        <dbReference type="ARBA" id="ARBA00023315"/>
    </source>
</evidence>
<dbReference type="InterPro" id="IPR000905">
    <property type="entry name" value="Gcp-like_dom"/>
</dbReference>
<dbReference type="EC" id="2.3.1.234" evidence="7"/>
<keyword evidence="10" id="KW-1185">Reference proteome</keyword>
<dbReference type="NCBIfam" id="TIGR03723">
    <property type="entry name" value="T6A_TsaD_YgjD"/>
    <property type="match status" value="1"/>
</dbReference>
<dbReference type="NCBIfam" id="TIGR00329">
    <property type="entry name" value="gcp_kae1"/>
    <property type="match status" value="1"/>
</dbReference>
<dbReference type="PRINTS" id="PR00789">
    <property type="entry name" value="OSIALOPTASE"/>
</dbReference>
<dbReference type="PANTHER" id="PTHR11735:SF6">
    <property type="entry name" value="TRNA N6-ADENOSINE THREONYLCARBAMOYLTRANSFERASE, MITOCHONDRIAL"/>
    <property type="match status" value="1"/>
</dbReference>
<comment type="caution">
    <text evidence="9">The sequence shown here is derived from an EMBL/GenBank/DDBJ whole genome shotgun (WGS) entry which is preliminary data.</text>
</comment>
<dbReference type="Pfam" id="PF00814">
    <property type="entry name" value="TsaD"/>
    <property type="match status" value="1"/>
</dbReference>
<proteinExistence type="inferred from homology"/>
<comment type="catalytic activity">
    <reaction evidence="6 7">
        <text>L-threonylcarbamoyladenylate + adenosine(37) in tRNA = N(6)-L-threonylcarbamoyladenosine(37) in tRNA + AMP + H(+)</text>
        <dbReference type="Rhea" id="RHEA:37059"/>
        <dbReference type="Rhea" id="RHEA-COMP:10162"/>
        <dbReference type="Rhea" id="RHEA-COMP:10163"/>
        <dbReference type="ChEBI" id="CHEBI:15378"/>
        <dbReference type="ChEBI" id="CHEBI:73682"/>
        <dbReference type="ChEBI" id="CHEBI:74411"/>
        <dbReference type="ChEBI" id="CHEBI:74418"/>
        <dbReference type="ChEBI" id="CHEBI:456215"/>
        <dbReference type="EC" id="2.3.1.234"/>
    </reaction>
</comment>
<dbReference type="HAMAP" id="MF_01445">
    <property type="entry name" value="TsaD"/>
    <property type="match status" value="1"/>
</dbReference>
<dbReference type="GO" id="GO:0061711">
    <property type="term" value="F:tRNA N(6)-L-threonylcarbamoyladenine synthase activity"/>
    <property type="evidence" value="ECO:0007669"/>
    <property type="project" value="UniProtKB-EC"/>
</dbReference>
<dbReference type="SUPFAM" id="SSF53067">
    <property type="entry name" value="Actin-like ATPase domain"/>
    <property type="match status" value="1"/>
</dbReference>
<dbReference type="PROSITE" id="PS01016">
    <property type="entry name" value="GLYCOPROTEASE"/>
    <property type="match status" value="1"/>
</dbReference>
<dbReference type="EMBL" id="JAERRI010000020">
    <property type="protein sequence ID" value="MBL1093503.1"/>
    <property type="molecule type" value="Genomic_DNA"/>
</dbReference>
<feature type="domain" description="Gcp-like" evidence="8">
    <location>
        <begin position="27"/>
        <end position="313"/>
    </location>
</feature>
<dbReference type="InterPro" id="IPR022450">
    <property type="entry name" value="TsaD"/>
</dbReference>
<comment type="subcellular location">
    <subcellularLocation>
        <location evidence="7">Cytoplasm</location>
    </subcellularLocation>
</comment>
<dbReference type="RefSeq" id="WP_201809483.1">
    <property type="nucleotide sequence ID" value="NZ_JAERRI010000020.1"/>
</dbReference>
<keyword evidence="2 7" id="KW-0819">tRNA processing</keyword>
<dbReference type="PANTHER" id="PTHR11735">
    <property type="entry name" value="TRNA N6-ADENOSINE THREONYLCARBAMOYLTRANSFERASE"/>
    <property type="match status" value="1"/>
</dbReference>
<keyword evidence="5 7" id="KW-0012">Acyltransferase</keyword>
<evidence type="ECO:0000313" key="10">
    <source>
        <dbReference type="Proteomes" id="UP000629371"/>
    </source>
</evidence>